<name>A0A0R1L4P7_9LACO</name>
<dbReference type="Proteomes" id="UP000051581">
    <property type="component" value="Unassembled WGS sequence"/>
</dbReference>
<dbReference type="AlphaFoldDB" id="A0A0R1L4P7"/>
<sequence length="203" mass="22887">MKGVFTLREHKLFSRFSKLLLSFFAAITFFTLSSNNSSQPISADTTPTAVINAANQTDKITDQQYRNASATQLAAMVRSGQVTPQELIRHAFNIIGQDNPSLNAVIYTREQQALDEAGQLKDTGQPFYGVPILTKGLLQLIAGGSQHQWPFTSKRRHNIFYLTGNTGLPKCWVHCNWVDQLPRNGIDQRHHLQALRRRQQPVE</sequence>
<dbReference type="GO" id="GO:0016787">
    <property type="term" value="F:hydrolase activity"/>
    <property type="evidence" value="ECO:0007669"/>
    <property type="project" value="UniProtKB-KW"/>
</dbReference>
<dbReference type="EMBL" id="AZEA01000007">
    <property type="protein sequence ID" value="KRK88691.1"/>
    <property type="molecule type" value="Genomic_DNA"/>
</dbReference>
<dbReference type="Gene3D" id="3.90.1300.10">
    <property type="entry name" value="Amidase signature (AS) domain"/>
    <property type="match status" value="1"/>
</dbReference>
<evidence type="ECO:0000313" key="1">
    <source>
        <dbReference type="EMBL" id="KRK88691.1"/>
    </source>
</evidence>
<evidence type="ECO:0000313" key="2">
    <source>
        <dbReference type="Proteomes" id="UP000051581"/>
    </source>
</evidence>
<gene>
    <name evidence="1" type="ORF">FD17_GL002383</name>
</gene>
<reference evidence="1 2" key="1">
    <citation type="journal article" date="2015" name="Genome Announc.">
        <title>Expanding the biotechnology potential of lactobacilli through comparative genomics of 213 strains and associated genera.</title>
        <authorList>
            <person name="Sun Z."/>
            <person name="Harris H.M."/>
            <person name="McCann A."/>
            <person name="Guo C."/>
            <person name="Argimon S."/>
            <person name="Zhang W."/>
            <person name="Yang X."/>
            <person name="Jeffery I.B."/>
            <person name="Cooney J.C."/>
            <person name="Kagawa T.F."/>
            <person name="Liu W."/>
            <person name="Song Y."/>
            <person name="Salvetti E."/>
            <person name="Wrobel A."/>
            <person name="Rasinkangas P."/>
            <person name="Parkhill J."/>
            <person name="Rea M.C."/>
            <person name="O'Sullivan O."/>
            <person name="Ritari J."/>
            <person name="Douillard F.P."/>
            <person name="Paul Ross R."/>
            <person name="Yang R."/>
            <person name="Briner A.E."/>
            <person name="Felis G.E."/>
            <person name="de Vos W.M."/>
            <person name="Barrangou R."/>
            <person name="Klaenhammer T.R."/>
            <person name="Caufield P.W."/>
            <person name="Cui Y."/>
            <person name="Zhang H."/>
            <person name="O'Toole P.W."/>
        </authorList>
    </citation>
    <scope>NUCLEOTIDE SEQUENCE [LARGE SCALE GENOMIC DNA]</scope>
    <source>
        <strain evidence="1 2">DSM 19904</strain>
    </source>
</reference>
<dbReference type="PATRIC" id="fig|1423808.3.peg.2426"/>
<dbReference type="SUPFAM" id="SSF75304">
    <property type="entry name" value="Amidase signature (AS) enzymes"/>
    <property type="match status" value="1"/>
</dbReference>
<comment type="caution">
    <text evidence="1">The sequence shown here is derived from an EMBL/GenBank/DDBJ whole genome shotgun (WGS) entry which is preliminary data.</text>
</comment>
<keyword evidence="2" id="KW-1185">Reference proteome</keyword>
<protein>
    <submittedName>
        <fullName evidence="1">6-aminohexanoate-cyclic-dimer hydrolase</fullName>
    </submittedName>
</protein>
<accession>A0A0R1L4P7</accession>
<proteinExistence type="predicted"/>
<dbReference type="InterPro" id="IPR036928">
    <property type="entry name" value="AS_sf"/>
</dbReference>
<organism evidence="1 2">
    <name type="scientific">Lentilactobacillus sunkii DSM 19904</name>
    <dbReference type="NCBI Taxonomy" id="1423808"/>
    <lineage>
        <taxon>Bacteria</taxon>
        <taxon>Bacillati</taxon>
        <taxon>Bacillota</taxon>
        <taxon>Bacilli</taxon>
        <taxon>Lactobacillales</taxon>
        <taxon>Lactobacillaceae</taxon>
        <taxon>Lentilactobacillus</taxon>
    </lineage>
</organism>
<keyword evidence="1" id="KW-0378">Hydrolase</keyword>